<dbReference type="STRING" id="58919.A0A316Z446"/>
<dbReference type="Pfam" id="PF01849">
    <property type="entry name" value="NAC"/>
    <property type="match status" value="1"/>
</dbReference>
<evidence type="ECO:0000313" key="8">
    <source>
        <dbReference type="Proteomes" id="UP000245946"/>
    </source>
</evidence>
<proteinExistence type="inferred from homology"/>
<evidence type="ECO:0000256" key="3">
    <source>
        <dbReference type="ARBA" id="ARBA00014437"/>
    </source>
</evidence>
<sequence>MSASIEEIADDVQDLQVESDVEASGATGGDVTIGEHVTSKPERKARKSLQNIGLKKVQGITRVTMRRPRGHLYVISTPEVYKSASADVYIVFGEAKSEDQSMAAQQAQAAQIAQQEAQQDKLLADSFAASQAQSAGAGKEKEEKEEESDGEIDETGVDAKDIDLVMQQVSCSRRKAVKALKETNGDLINAIMNAS</sequence>
<dbReference type="CDD" id="cd14358">
    <property type="entry name" value="UBA_NAC_euk"/>
    <property type="match status" value="1"/>
</dbReference>
<feature type="compositionally biased region" description="Acidic residues" evidence="5">
    <location>
        <begin position="143"/>
        <end position="156"/>
    </location>
</feature>
<dbReference type="PROSITE" id="PS51151">
    <property type="entry name" value="NAC_AB"/>
    <property type="match status" value="1"/>
</dbReference>
<keyword evidence="8" id="KW-1185">Reference proteome</keyword>
<dbReference type="InterPro" id="IPR038187">
    <property type="entry name" value="NAC_A/B_dom_sf"/>
</dbReference>
<dbReference type="InterPro" id="IPR002715">
    <property type="entry name" value="Nas_poly-pep-assoc_cplx_dom"/>
</dbReference>
<dbReference type="PANTHER" id="PTHR21713">
    <property type="entry name" value="NASCENT POLYPEPTIDE ASSOCIATED COMPLEX ALPHA SUBUNIT-RELATED"/>
    <property type="match status" value="1"/>
</dbReference>
<dbReference type="PIRSF" id="PIRSF015901">
    <property type="entry name" value="NAC_alpha"/>
    <property type="match status" value="1"/>
</dbReference>
<gene>
    <name evidence="7" type="ORF">FA09DRAFT_320905</name>
</gene>
<evidence type="ECO:0000256" key="5">
    <source>
        <dbReference type="SAM" id="MobiDB-lite"/>
    </source>
</evidence>
<dbReference type="InterPro" id="IPR044034">
    <property type="entry name" value="NAC-like_UBA"/>
</dbReference>
<dbReference type="Pfam" id="PF19026">
    <property type="entry name" value="UBA_HYPK"/>
    <property type="match status" value="1"/>
</dbReference>
<protein>
    <recommendedName>
        <fullName evidence="3">Nascent polypeptide-associated complex subunit alpha</fullName>
    </recommendedName>
    <alternativeName>
        <fullName evidence="4">Alpha-NAC</fullName>
    </alternativeName>
</protein>
<feature type="region of interest" description="Disordered" evidence="5">
    <location>
        <begin position="18"/>
        <end position="50"/>
    </location>
</feature>
<evidence type="ECO:0000313" key="7">
    <source>
        <dbReference type="EMBL" id="PWN96331.1"/>
    </source>
</evidence>
<dbReference type="GeneID" id="37268542"/>
<accession>A0A316Z446</accession>
<dbReference type="Gene3D" id="2.20.70.30">
    <property type="entry name" value="Nascent polypeptide-associated complex domain"/>
    <property type="match status" value="1"/>
</dbReference>
<dbReference type="AlphaFoldDB" id="A0A316Z446"/>
<name>A0A316Z446_9BASI</name>
<dbReference type="EMBL" id="KZ819299">
    <property type="protein sequence ID" value="PWN96331.1"/>
    <property type="molecule type" value="Genomic_DNA"/>
</dbReference>
<comment type="similarity">
    <text evidence="2">Belongs to the NAC-alpha family.</text>
</comment>
<dbReference type="Proteomes" id="UP000245946">
    <property type="component" value="Unassembled WGS sequence"/>
</dbReference>
<evidence type="ECO:0000259" key="6">
    <source>
        <dbReference type="PROSITE" id="PS51151"/>
    </source>
</evidence>
<comment type="subcellular location">
    <subcellularLocation>
        <location evidence="1">Cytoplasm</location>
    </subcellularLocation>
</comment>
<organism evidence="7 8">
    <name type="scientific">Tilletiopsis washingtonensis</name>
    <dbReference type="NCBI Taxonomy" id="58919"/>
    <lineage>
        <taxon>Eukaryota</taxon>
        <taxon>Fungi</taxon>
        <taxon>Dikarya</taxon>
        <taxon>Basidiomycota</taxon>
        <taxon>Ustilaginomycotina</taxon>
        <taxon>Exobasidiomycetes</taxon>
        <taxon>Entylomatales</taxon>
        <taxon>Entylomatales incertae sedis</taxon>
        <taxon>Tilletiopsis</taxon>
    </lineage>
</organism>
<dbReference type="SMART" id="SM01407">
    <property type="entry name" value="NAC"/>
    <property type="match status" value="1"/>
</dbReference>
<dbReference type="Gene3D" id="1.10.8.10">
    <property type="entry name" value="DNA helicase RuvA subunit, C-terminal domain"/>
    <property type="match status" value="1"/>
</dbReference>
<evidence type="ECO:0000256" key="1">
    <source>
        <dbReference type="ARBA" id="ARBA00004496"/>
    </source>
</evidence>
<dbReference type="InterPro" id="IPR016641">
    <property type="entry name" value="EGD2/NACA0like"/>
</dbReference>
<dbReference type="GO" id="GO:0005854">
    <property type="term" value="C:nascent polypeptide-associated complex"/>
    <property type="evidence" value="ECO:0007669"/>
    <property type="project" value="InterPro"/>
</dbReference>
<evidence type="ECO:0000256" key="2">
    <source>
        <dbReference type="ARBA" id="ARBA00009882"/>
    </source>
</evidence>
<reference evidence="7 8" key="1">
    <citation type="journal article" date="2018" name="Mol. Biol. Evol.">
        <title>Broad Genomic Sampling Reveals a Smut Pathogenic Ancestry of the Fungal Clade Ustilaginomycotina.</title>
        <authorList>
            <person name="Kijpornyongpan T."/>
            <person name="Mondo S.J."/>
            <person name="Barry K."/>
            <person name="Sandor L."/>
            <person name="Lee J."/>
            <person name="Lipzen A."/>
            <person name="Pangilinan J."/>
            <person name="LaButti K."/>
            <person name="Hainaut M."/>
            <person name="Henrissat B."/>
            <person name="Grigoriev I.V."/>
            <person name="Spatafora J.W."/>
            <person name="Aime M.C."/>
        </authorList>
    </citation>
    <scope>NUCLEOTIDE SEQUENCE [LARGE SCALE GENOMIC DNA]</scope>
    <source>
        <strain evidence="7 8">MCA 4186</strain>
    </source>
</reference>
<evidence type="ECO:0000256" key="4">
    <source>
        <dbReference type="ARBA" id="ARBA00030300"/>
    </source>
</evidence>
<dbReference type="CDD" id="cd22054">
    <property type="entry name" value="NAC_NACA"/>
    <property type="match status" value="1"/>
</dbReference>
<dbReference type="OrthoDB" id="3169036at2759"/>
<dbReference type="RefSeq" id="XP_025596610.1">
    <property type="nucleotide sequence ID" value="XM_025740998.1"/>
</dbReference>
<feature type="region of interest" description="Disordered" evidence="5">
    <location>
        <begin position="123"/>
        <end position="159"/>
    </location>
</feature>
<feature type="compositionally biased region" description="Low complexity" evidence="5">
    <location>
        <begin position="128"/>
        <end position="137"/>
    </location>
</feature>
<feature type="domain" description="NAC-A/B" evidence="6">
    <location>
        <begin position="39"/>
        <end position="104"/>
    </location>
</feature>